<sequence>QLLLTVLFTSLAITQDIDDNDIPNACRTTCANVVSTVQDCDQQFNDGNAAYLNCLCNPQEMTIQIPLCEACVAANDDDGHNNDVNDILRSCSFSTTTY</sequence>
<protein>
    <submittedName>
        <fullName evidence="1">Uncharacterized protein</fullName>
    </submittedName>
</protein>
<gene>
    <name evidence="1" type="ORF">P154DRAFT_386323</name>
</gene>
<dbReference type="Proteomes" id="UP000799779">
    <property type="component" value="Unassembled WGS sequence"/>
</dbReference>
<accession>A0A6A5WUS4</accession>
<reference evidence="1" key="1">
    <citation type="journal article" date="2020" name="Stud. Mycol.">
        <title>101 Dothideomycetes genomes: a test case for predicting lifestyles and emergence of pathogens.</title>
        <authorList>
            <person name="Haridas S."/>
            <person name="Albert R."/>
            <person name="Binder M."/>
            <person name="Bloem J."/>
            <person name="Labutti K."/>
            <person name="Salamov A."/>
            <person name="Andreopoulos B."/>
            <person name="Baker S."/>
            <person name="Barry K."/>
            <person name="Bills G."/>
            <person name="Bluhm B."/>
            <person name="Cannon C."/>
            <person name="Castanera R."/>
            <person name="Culley D."/>
            <person name="Daum C."/>
            <person name="Ezra D."/>
            <person name="Gonzalez J."/>
            <person name="Henrissat B."/>
            <person name="Kuo A."/>
            <person name="Liang C."/>
            <person name="Lipzen A."/>
            <person name="Lutzoni F."/>
            <person name="Magnuson J."/>
            <person name="Mondo S."/>
            <person name="Nolan M."/>
            <person name="Ohm R."/>
            <person name="Pangilinan J."/>
            <person name="Park H.-J."/>
            <person name="Ramirez L."/>
            <person name="Alfaro M."/>
            <person name="Sun H."/>
            <person name="Tritt A."/>
            <person name="Yoshinaga Y."/>
            <person name="Zwiers L.-H."/>
            <person name="Turgeon B."/>
            <person name="Goodwin S."/>
            <person name="Spatafora J."/>
            <person name="Crous P."/>
            <person name="Grigoriev I."/>
        </authorList>
    </citation>
    <scope>NUCLEOTIDE SEQUENCE</scope>
    <source>
        <strain evidence="1">CBS 123094</strain>
    </source>
</reference>
<evidence type="ECO:0000313" key="1">
    <source>
        <dbReference type="EMBL" id="KAF2004479.1"/>
    </source>
</evidence>
<feature type="non-terminal residue" evidence="1">
    <location>
        <position position="98"/>
    </location>
</feature>
<dbReference type="OrthoDB" id="4843554at2759"/>
<name>A0A6A5WUS4_9PLEO</name>
<keyword evidence="2" id="KW-1185">Reference proteome</keyword>
<organism evidence="1 2">
    <name type="scientific">Amniculicola lignicola CBS 123094</name>
    <dbReference type="NCBI Taxonomy" id="1392246"/>
    <lineage>
        <taxon>Eukaryota</taxon>
        <taxon>Fungi</taxon>
        <taxon>Dikarya</taxon>
        <taxon>Ascomycota</taxon>
        <taxon>Pezizomycotina</taxon>
        <taxon>Dothideomycetes</taxon>
        <taxon>Pleosporomycetidae</taxon>
        <taxon>Pleosporales</taxon>
        <taxon>Amniculicolaceae</taxon>
        <taxon>Amniculicola</taxon>
    </lineage>
</organism>
<feature type="non-terminal residue" evidence="1">
    <location>
        <position position="1"/>
    </location>
</feature>
<dbReference type="EMBL" id="ML977567">
    <property type="protein sequence ID" value="KAF2004479.1"/>
    <property type="molecule type" value="Genomic_DNA"/>
</dbReference>
<proteinExistence type="predicted"/>
<evidence type="ECO:0000313" key="2">
    <source>
        <dbReference type="Proteomes" id="UP000799779"/>
    </source>
</evidence>
<dbReference type="AlphaFoldDB" id="A0A6A5WUS4"/>